<feature type="compositionally biased region" description="Polar residues" evidence="1">
    <location>
        <begin position="562"/>
        <end position="574"/>
    </location>
</feature>
<keyword evidence="3" id="KW-1185">Reference proteome</keyword>
<reference evidence="2" key="1">
    <citation type="submission" date="2021-06" db="EMBL/GenBank/DDBJ databases">
        <authorList>
            <person name="Kallberg Y."/>
            <person name="Tangrot J."/>
            <person name="Rosling A."/>
        </authorList>
    </citation>
    <scope>NUCLEOTIDE SEQUENCE</scope>
    <source>
        <strain evidence="2">CL551</strain>
    </source>
</reference>
<evidence type="ECO:0000313" key="2">
    <source>
        <dbReference type="EMBL" id="CAG8584486.1"/>
    </source>
</evidence>
<dbReference type="PANTHER" id="PTHR39214:SF1">
    <property type="entry name" value="MICROBODY (PEROXISOME) BIOGENESIS PROTEIN PEROXIN 8 (EUROFUNG)"/>
    <property type="match status" value="1"/>
</dbReference>
<accession>A0A9N9G4M3</accession>
<feature type="region of interest" description="Disordered" evidence="1">
    <location>
        <begin position="550"/>
        <end position="590"/>
    </location>
</feature>
<sequence length="679" mass="77152">MSTGSPSSTMNQYIGPNAEIAKLLLTPSPNLEYLQTLLNHFLSLQNNVGQKYTLNLGFSLFYMFQQITYLKLSSDETGTRERIEWIRAFLRVFSMQGFVGFVGLSGLLNGYQMAESRQGKRLLMGKLIVEVEGAFFQSLDSIAIPTGWNENIAQEEEGFLDAKKETVAYICGYCIPSIPLKRLEGCNAKGTIVNICALVILKSPRIFHDGEFVNHITRDVHNDPDRRWKVDSPSYKTLQEKKNNLLFRGLPRISRGISSLALVSDKNTILNLFTLQHVYRIYSFSAKLFAAWEECPLSLIENEESLDEETKLATPLLWTILKPIVFFVTVIFKYIVDQSLYQPEICGQEERKLIILSYSYLYFINSKFSLYGFPTYKKVFFSVLDRSLDEESESKILVNSCQPPDGITPTKRSQITYYLLVVEQLMAALDDDTLENYVLPFIYPYINDKSDSQLFESAHSVILSVFSNFKRVSKELAPYYCTMLLEGYSMLFTIVQFRAAYAAVIKSLSEIDDALVWLCLDKLIKKIEVTQNDSISTELGISERVHEDELISPSEPSDGKPVNSTSDKNSSKSGVESILSDDSSNDDSKNEYQSVVDVDVALYLRRGHLLLTLIDQIQNVNLLFLETLLTKIKEFLQAEPDGVGKFALKKALFDALSMNLDYTKKEVGVRWWLAECDQL</sequence>
<comment type="caution">
    <text evidence="2">The sequence shown here is derived from an EMBL/GenBank/DDBJ whole genome shotgun (WGS) entry which is preliminary data.</text>
</comment>
<name>A0A9N9G4M3_9GLOM</name>
<dbReference type="AlphaFoldDB" id="A0A9N9G4M3"/>
<protein>
    <submittedName>
        <fullName evidence="2">14383_t:CDS:1</fullName>
    </submittedName>
</protein>
<evidence type="ECO:0000256" key="1">
    <source>
        <dbReference type="SAM" id="MobiDB-lite"/>
    </source>
</evidence>
<dbReference type="EMBL" id="CAJVPV010005087">
    <property type="protein sequence ID" value="CAG8584486.1"/>
    <property type="molecule type" value="Genomic_DNA"/>
</dbReference>
<gene>
    <name evidence="2" type="ORF">AMORRO_LOCUS7059</name>
</gene>
<organism evidence="2 3">
    <name type="scientific">Acaulospora morrowiae</name>
    <dbReference type="NCBI Taxonomy" id="94023"/>
    <lineage>
        <taxon>Eukaryota</taxon>
        <taxon>Fungi</taxon>
        <taxon>Fungi incertae sedis</taxon>
        <taxon>Mucoromycota</taxon>
        <taxon>Glomeromycotina</taxon>
        <taxon>Glomeromycetes</taxon>
        <taxon>Diversisporales</taxon>
        <taxon>Acaulosporaceae</taxon>
        <taxon>Acaulospora</taxon>
    </lineage>
</organism>
<evidence type="ECO:0000313" key="3">
    <source>
        <dbReference type="Proteomes" id="UP000789342"/>
    </source>
</evidence>
<proteinExistence type="predicted"/>
<dbReference type="InterPro" id="IPR055334">
    <property type="entry name" value="PEX8-like"/>
</dbReference>
<dbReference type="PANTHER" id="PTHR39214">
    <property type="entry name" value="MICROBODY (PEROXISOME) BIOGENESIS PROTEIN PEROXIN 8 (EUROFUNG)"/>
    <property type="match status" value="1"/>
</dbReference>
<dbReference type="OrthoDB" id="2357318at2759"/>
<dbReference type="Proteomes" id="UP000789342">
    <property type="component" value="Unassembled WGS sequence"/>
</dbReference>